<dbReference type="InterPro" id="IPR001387">
    <property type="entry name" value="Cro/C1-type_HTH"/>
</dbReference>
<accession>A0A2R5FYE8</accession>
<feature type="region of interest" description="Disordered" evidence="1">
    <location>
        <begin position="85"/>
        <end position="124"/>
    </location>
</feature>
<evidence type="ECO:0000259" key="2">
    <source>
        <dbReference type="Pfam" id="PF13443"/>
    </source>
</evidence>
<evidence type="ECO:0000313" key="3">
    <source>
        <dbReference type="EMBL" id="GBG23295.1"/>
    </source>
</evidence>
<protein>
    <recommendedName>
        <fullName evidence="2">HTH cro/C1-type domain-containing protein</fullName>
    </recommendedName>
</protein>
<name>A0A2R5FYE8_NOSCO</name>
<dbReference type="AlphaFoldDB" id="A0A2R5FYE8"/>
<dbReference type="Proteomes" id="UP000245124">
    <property type="component" value="Unassembled WGS sequence"/>
</dbReference>
<reference evidence="3 4" key="1">
    <citation type="submission" date="2017-06" db="EMBL/GenBank/DDBJ databases">
        <title>Genome sequencing of cyanobaciteial culture collection at National Institute for Environmental Studies (NIES).</title>
        <authorList>
            <person name="Hirose Y."/>
            <person name="Shimura Y."/>
            <person name="Fujisawa T."/>
            <person name="Nakamura Y."/>
            <person name="Kawachi M."/>
        </authorList>
    </citation>
    <scope>NUCLEOTIDE SEQUENCE [LARGE SCALE GENOMIC DNA]</scope>
    <source>
        <strain evidence="3 4">NIES-4072</strain>
    </source>
</reference>
<comment type="caution">
    <text evidence="3">The sequence shown here is derived from an EMBL/GenBank/DDBJ whole genome shotgun (WGS) entry which is preliminary data.</text>
</comment>
<dbReference type="Gene3D" id="1.10.260.40">
    <property type="entry name" value="lambda repressor-like DNA-binding domains"/>
    <property type="match status" value="1"/>
</dbReference>
<dbReference type="EMBL" id="BDUD01000002">
    <property type="protein sequence ID" value="GBG23295.1"/>
    <property type="molecule type" value="Genomic_DNA"/>
</dbReference>
<dbReference type="CDD" id="cd00093">
    <property type="entry name" value="HTH_XRE"/>
    <property type="match status" value="1"/>
</dbReference>
<sequence length="124" mass="13597">MVIFVMQTLIRWKLKEVMARYDIKAGDLANELNISANSVTNLRKAKTMPRLDGNSLNNLCNALNRLAHNLDKQITPFDLISYTPDSGTFDPSGNPGSGSNEDTSLSKHKPQSIDPDTQACFSAA</sequence>
<keyword evidence="4" id="KW-1185">Reference proteome</keyword>
<organism evidence="3 4">
    <name type="scientific">Nostoc commune NIES-4072</name>
    <dbReference type="NCBI Taxonomy" id="2005467"/>
    <lineage>
        <taxon>Bacteria</taxon>
        <taxon>Bacillati</taxon>
        <taxon>Cyanobacteriota</taxon>
        <taxon>Cyanophyceae</taxon>
        <taxon>Nostocales</taxon>
        <taxon>Nostocaceae</taxon>
        <taxon>Nostoc</taxon>
    </lineage>
</organism>
<dbReference type="Pfam" id="PF13443">
    <property type="entry name" value="HTH_26"/>
    <property type="match status" value="1"/>
</dbReference>
<evidence type="ECO:0000313" key="4">
    <source>
        <dbReference type="Proteomes" id="UP000245124"/>
    </source>
</evidence>
<evidence type="ECO:0000256" key="1">
    <source>
        <dbReference type="SAM" id="MobiDB-lite"/>
    </source>
</evidence>
<proteinExistence type="predicted"/>
<gene>
    <name evidence="3" type="ORF">NIES4072_70070</name>
</gene>
<dbReference type="InterPro" id="IPR010982">
    <property type="entry name" value="Lambda_DNA-bd_dom_sf"/>
</dbReference>
<feature type="domain" description="HTH cro/C1-type" evidence="2">
    <location>
        <begin position="13"/>
        <end position="64"/>
    </location>
</feature>
<dbReference type="GO" id="GO:0003677">
    <property type="term" value="F:DNA binding"/>
    <property type="evidence" value="ECO:0007669"/>
    <property type="project" value="InterPro"/>
</dbReference>